<organism evidence="8 9">
    <name type="scientific">Paraburkholderia fungorum</name>
    <dbReference type="NCBI Taxonomy" id="134537"/>
    <lineage>
        <taxon>Bacteria</taxon>
        <taxon>Pseudomonadati</taxon>
        <taxon>Pseudomonadota</taxon>
        <taxon>Betaproteobacteria</taxon>
        <taxon>Burkholderiales</taxon>
        <taxon>Burkholderiaceae</taxon>
        <taxon>Paraburkholderia</taxon>
    </lineage>
</organism>
<comment type="cofactor">
    <cofactor evidence="1">
        <name>Zn(2+)</name>
        <dbReference type="ChEBI" id="CHEBI:29105"/>
    </cofactor>
</comment>
<dbReference type="GeneID" id="66520867"/>
<keyword evidence="4" id="KW-0378">Hydrolase</keyword>
<comment type="caution">
    <text evidence="8">The sequence shown here is derived from an EMBL/GenBank/DDBJ whole genome shotgun (WGS) entry which is preliminary data.</text>
</comment>
<dbReference type="InterPro" id="IPR016047">
    <property type="entry name" value="M23ase_b-sheet_dom"/>
</dbReference>
<evidence type="ECO:0000256" key="6">
    <source>
        <dbReference type="ARBA" id="ARBA00023049"/>
    </source>
</evidence>
<keyword evidence="6" id="KW-0482">Metalloprotease</keyword>
<keyword evidence="2" id="KW-0645">Protease</keyword>
<keyword evidence="5" id="KW-0862">Zinc</keyword>
<dbReference type="RefSeq" id="WP_052719574.1">
    <property type="nucleotide sequence ID" value="NZ_CP010025.1"/>
</dbReference>
<evidence type="ECO:0000259" key="7">
    <source>
        <dbReference type="Pfam" id="PF01551"/>
    </source>
</evidence>
<accession>A0AAP5UYI9</accession>
<dbReference type="Gene3D" id="2.70.70.10">
    <property type="entry name" value="Glucose Permease (Domain IIA)"/>
    <property type="match status" value="1"/>
</dbReference>
<dbReference type="GO" id="GO:0006508">
    <property type="term" value="P:proteolysis"/>
    <property type="evidence" value="ECO:0007669"/>
    <property type="project" value="UniProtKB-KW"/>
</dbReference>
<evidence type="ECO:0000256" key="1">
    <source>
        <dbReference type="ARBA" id="ARBA00001947"/>
    </source>
</evidence>
<dbReference type="PANTHER" id="PTHR21666:SF288">
    <property type="entry name" value="CELL DIVISION PROTEIN YTFB"/>
    <property type="match status" value="1"/>
</dbReference>
<dbReference type="AlphaFoldDB" id="A0AAP5UYI9"/>
<reference evidence="8" key="1">
    <citation type="submission" date="2022-08" db="EMBL/GenBank/DDBJ databases">
        <authorList>
            <person name="Kim S.-J."/>
        </authorList>
    </citation>
    <scope>NUCLEOTIDE SEQUENCE</scope>
    <source>
        <strain evidence="8">KJ</strain>
    </source>
</reference>
<proteinExistence type="predicted"/>
<keyword evidence="3" id="KW-0479">Metal-binding</keyword>
<evidence type="ECO:0000256" key="5">
    <source>
        <dbReference type="ARBA" id="ARBA00022833"/>
    </source>
</evidence>
<dbReference type="InterPro" id="IPR050570">
    <property type="entry name" value="Cell_wall_metabolism_enzyme"/>
</dbReference>
<sequence length="133" mass="14747">MTHRWQSHEGVDLAAPIGTPVHATANGTIKFAGMQTGYGKIVIVRNQPPYSTRFAHLSQIAKGIRPGRKVKRGQVIGYVGQTGWATGPHLHYEVRLDHVPNDPLTVALPQHHRLRGADRERFAKQANEMTALM</sequence>
<dbReference type="InterPro" id="IPR011055">
    <property type="entry name" value="Dup_hybrid_motif"/>
</dbReference>
<protein>
    <submittedName>
        <fullName evidence="8">M23 family metallopeptidase</fullName>
    </submittedName>
</protein>
<dbReference type="GO" id="GO:0004222">
    <property type="term" value="F:metalloendopeptidase activity"/>
    <property type="evidence" value="ECO:0007669"/>
    <property type="project" value="TreeGrafter"/>
</dbReference>
<gene>
    <name evidence="8" type="ORF">ParKJ_39190</name>
</gene>
<evidence type="ECO:0000256" key="2">
    <source>
        <dbReference type="ARBA" id="ARBA00022670"/>
    </source>
</evidence>
<dbReference type="Proteomes" id="UP001246473">
    <property type="component" value="Unassembled WGS sequence"/>
</dbReference>
<evidence type="ECO:0000313" key="9">
    <source>
        <dbReference type="Proteomes" id="UP001246473"/>
    </source>
</evidence>
<evidence type="ECO:0000256" key="4">
    <source>
        <dbReference type="ARBA" id="ARBA00022801"/>
    </source>
</evidence>
<dbReference type="PANTHER" id="PTHR21666">
    <property type="entry name" value="PEPTIDASE-RELATED"/>
    <property type="match status" value="1"/>
</dbReference>
<dbReference type="Pfam" id="PF01551">
    <property type="entry name" value="Peptidase_M23"/>
    <property type="match status" value="1"/>
</dbReference>
<evidence type="ECO:0000256" key="3">
    <source>
        <dbReference type="ARBA" id="ARBA00022723"/>
    </source>
</evidence>
<dbReference type="Gene3D" id="3.10.450.350">
    <property type="match status" value="1"/>
</dbReference>
<dbReference type="SUPFAM" id="SSF51261">
    <property type="entry name" value="Duplicated hybrid motif"/>
    <property type="match status" value="1"/>
</dbReference>
<dbReference type="GO" id="GO:0046872">
    <property type="term" value="F:metal ion binding"/>
    <property type="evidence" value="ECO:0007669"/>
    <property type="project" value="UniProtKB-KW"/>
</dbReference>
<dbReference type="CDD" id="cd12797">
    <property type="entry name" value="M23_peptidase"/>
    <property type="match status" value="1"/>
</dbReference>
<dbReference type="EMBL" id="JANSLM010000025">
    <property type="protein sequence ID" value="MDT8843448.1"/>
    <property type="molecule type" value="Genomic_DNA"/>
</dbReference>
<feature type="domain" description="M23ase beta-sheet core" evidence="7">
    <location>
        <begin position="7"/>
        <end position="103"/>
    </location>
</feature>
<evidence type="ECO:0000313" key="8">
    <source>
        <dbReference type="EMBL" id="MDT8843448.1"/>
    </source>
</evidence>
<name>A0AAP5UYI9_9BURK</name>